<dbReference type="Gene3D" id="1.10.1200.10">
    <property type="entry name" value="ACP-like"/>
    <property type="match status" value="1"/>
</dbReference>
<dbReference type="Proteomes" id="UP001182556">
    <property type="component" value="Unassembled WGS sequence"/>
</dbReference>
<dbReference type="InterPro" id="IPR042099">
    <property type="entry name" value="ANL_N_sf"/>
</dbReference>
<dbReference type="Pfam" id="PF07993">
    <property type="entry name" value="NAD_binding_4"/>
    <property type="match status" value="1"/>
</dbReference>
<dbReference type="InterPro" id="IPR020845">
    <property type="entry name" value="AMP-binding_CS"/>
</dbReference>
<sequence>MRLLPHKVMLTLKADRIHARLHPCSYATSSTVSLLVSLARQKQPVLDMTLSYLVSTAGHAQEQNERNPHAITSILQLIKEGAEEFRDEKVVGFAQLDQDETWVCDKYSFGELCALSEEKAAGLMEQGVDIFLVTWITLMRMGYGVVLVAPQCSPSAIAHLVHSTQSLRLVYHPKYSELAKAAARVDPDITLAELPQKNDIDTTRPELPLTVQDDRRTSHIFHTSGTSGTPKPIPQNHLGSTKVLPRRALPSYLRKDAPIPSTLPPAESAAFTTTPLFHGGISDLLRAWMARSMIYFYPTSDVPITTSYLCKAVEACNQYPGDFKGMELSTEQEGERKEWFRTTAFLSVPYILNVLVEDQDGEGVSMLKGMRLVSTGGAPLDRDIGNRMVAKGIKLVSRLGSSECGFLLSSCRDFDTEDDWEWLRNDSPNAEALRFEQVSQDKYEMVVSDTWTSKTKTNRPDGSYATGDLYTPHPTKPNVWKYVGRGDDVIVMSNGEKASPGPIETILRRSPHLEDALVVGADRDQLGLLLFSRASARGTDLIALIAPLLDEANASSPSFAQISPDMCLDVNGEGKSRTLPKSSKGTVQRGVAYTEFDKEIQQLYAPLQGAEENTKSLKEIEDVIRDVIEEVARSSGKVDSLGLDTDLFSWGVDSLRATRIRAGLKKRLSTGGRELPANVVFEKPSIRRLAQYMFGLQHDNGPASAEQDPHDFMLELVGKYGQFHAESRKTTDADTASASRRGKVILLTGSTGSLGAFLLARLVQSPRNIIDKVICLVRAKDDDSARERALRSVNDRNLQVDSAKIVAHAANFGEERLGLDPKTYERICSEVDVVIHAAWPVHFASSLVSFEDSIRGTRNLIDLTRSTHRSHAQFYFCSSLASVLAGQASNIAERPSEDPSSSSPIGYAQSKWVTERICNLAVEQGGMKDRVKVLRIGQLCGDTETGHWNEKEGWPLMFHTAQSTGALPILEEKPSWLPVDLAAEAVIDLVLANGMDSSSFIYHIAHPQTIDWATILDGLEKGGLKFERVEPSVWLEKVEAIPLDESPSKQMLPLWKKAYGSELMPIQPFVETTNGQRDSRTLRDIAAVGQEHIIRMVNAWRRTRFME</sequence>
<dbReference type="AlphaFoldDB" id="A0AAD9FQZ0"/>
<dbReference type="Pfam" id="PF00550">
    <property type="entry name" value="PP-binding"/>
    <property type="match status" value="1"/>
</dbReference>
<dbReference type="InterPro" id="IPR009081">
    <property type="entry name" value="PP-bd_ACP"/>
</dbReference>
<dbReference type="InterPro" id="IPR020806">
    <property type="entry name" value="PKS_PP-bd"/>
</dbReference>
<keyword evidence="2" id="KW-0597">Phosphoprotein</keyword>
<evidence type="ECO:0000259" key="3">
    <source>
        <dbReference type="PROSITE" id="PS50075"/>
    </source>
</evidence>
<dbReference type="Gene3D" id="3.40.50.12780">
    <property type="entry name" value="N-terminal domain of ligase-like"/>
    <property type="match status" value="1"/>
</dbReference>
<dbReference type="InterPro" id="IPR051414">
    <property type="entry name" value="Adenylate-forming_Reductase"/>
</dbReference>
<dbReference type="PANTHER" id="PTHR43439">
    <property type="entry name" value="PHENYLACETATE-COENZYME A LIGASE"/>
    <property type="match status" value="1"/>
</dbReference>
<gene>
    <name evidence="4" type="ORF">DB88DRAFT_485986</name>
</gene>
<dbReference type="EMBL" id="JAODAN010000004">
    <property type="protein sequence ID" value="KAK1924570.1"/>
    <property type="molecule type" value="Genomic_DNA"/>
</dbReference>
<evidence type="ECO:0000313" key="5">
    <source>
        <dbReference type="Proteomes" id="UP001182556"/>
    </source>
</evidence>
<dbReference type="InterPro" id="IPR036736">
    <property type="entry name" value="ACP-like_sf"/>
</dbReference>
<dbReference type="SUPFAM" id="SSF51735">
    <property type="entry name" value="NAD(P)-binding Rossmann-fold domains"/>
    <property type="match status" value="1"/>
</dbReference>
<comment type="caution">
    <text evidence="4">The sequence shown here is derived from an EMBL/GenBank/DDBJ whole genome shotgun (WGS) entry which is preliminary data.</text>
</comment>
<dbReference type="InterPro" id="IPR013120">
    <property type="entry name" value="FAR_NAD-bd"/>
</dbReference>
<evidence type="ECO:0000313" key="4">
    <source>
        <dbReference type="EMBL" id="KAK1924570.1"/>
    </source>
</evidence>
<dbReference type="Pfam" id="PF23562">
    <property type="entry name" value="AMP-binding_C_3"/>
    <property type="match status" value="1"/>
</dbReference>
<dbReference type="SUPFAM" id="SSF56801">
    <property type="entry name" value="Acetyl-CoA synthetase-like"/>
    <property type="match status" value="1"/>
</dbReference>
<reference evidence="4" key="1">
    <citation type="submission" date="2023-02" db="EMBL/GenBank/DDBJ databases">
        <title>Identification and recombinant expression of a fungal hydrolase from Papiliotrema laurentii that hydrolyzes apple cutin and clears colloidal polyester polyurethane.</title>
        <authorList>
            <consortium name="DOE Joint Genome Institute"/>
            <person name="Roman V.A."/>
            <person name="Bojanowski C."/>
            <person name="Crable B.R."/>
            <person name="Wagner D.N."/>
            <person name="Hung C.S."/>
            <person name="Nadeau L.J."/>
            <person name="Schratz L."/>
            <person name="Haridas S."/>
            <person name="Pangilinan J."/>
            <person name="Lipzen A."/>
            <person name="Na H."/>
            <person name="Yan M."/>
            <person name="Ng V."/>
            <person name="Grigoriev I.V."/>
            <person name="Spatafora J.W."/>
            <person name="Barlow D."/>
            <person name="Biffinger J."/>
            <person name="Kelley-Loughnane N."/>
            <person name="Varaljay V.A."/>
            <person name="Crookes-Goodson W.J."/>
        </authorList>
    </citation>
    <scope>NUCLEOTIDE SEQUENCE</scope>
    <source>
        <strain evidence="4">5307AH</strain>
    </source>
</reference>
<dbReference type="GO" id="GO:0031177">
    <property type="term" value="F:phosphopantetheine binding"/>
    <property type="evidence" value="ECO:0007669"/>
    <property type="project" value="InterPro"/>
</dbReference>
<dbReference type="PROSITE" id="PS50075">
    <property type="entry name" value="CARRIER"/>
    <property type="match status" value="1"/>
</dbReference>
<dbReference type="PANTHER" id="PTHR43439:SF2">
    <property type="entry name" value="ENZYME, PUTATIVE (JCVI)-RELATED"/>
    <property type="match status" value="1"/>
</dbReference>
<accession>A0AAD9FQZ0</accession>
<keyword evidence="5" id="KW-1185">Reference proteome</keyword>
<name>A0AAD9FQZ0_PAPLA</name>
<keyword evidence="1" id="KW-0596">Phosphopantetheine</keyword>
<dbReference type="Gene3D" id="3.40.50.720">
    <property type="entry name" value="NAD(P)-binding Rossmann-like Domain"/>
    <property type="match status" value="1"/>
</dbReference>
<feature type="domain" description="Carrier" evidence="3">
    <location>
        <begin position="618"/>
        <end position="697"/>
    </location>
</feature>
<evidence type="ECO:0000256" key="2">
    <source>
        <dbReference type="ARBA" id="ARBA00022553"/>
    </source>
</evidence>
<dbReference type="SUPFAM" id="SSF47336">
    <property type="entry name" value="ACP-like"/>
    <property type="match status" value="1"/>
</dbReference>
<organism evidence="4 5">
    <name type="scientific">Papiliotrema laurentii</name>
    <name type="common">Cryptococcus laurentii</name>
    <dbReference type="NCBI Taxonomy" id="5418"/>
    <lineage>
        <taxon>Eukaryota</taxon>
        <taxon>Fungi</taxon>
        <taxon>Dikarya</taxon>
        <taxon>Basidiomycota</taxon>
        <taxon>Agaricomycotina</taxon>
        <taxon>Tremellomycetes</taxon>
        <taxon>Tremellales</taxon>
        <taxon>Rhynchogastremaceae</taxon>
        <taxon>Papiliotrema</taxon>
    </lineage>
</organism>
<proteinExistence type="predicted"/>
<dbReference type="PROSITE" id="PS00455">
    <property type="entry name" value="AMP_BINDING"/>
    <property type="match status" value="1"/>
</dbReference>
<dbReference type="InterPro" id="IPR036291">
    <property type="entry name" value="NAD(P)-bd_dom_sf"/>
</dbReference>
<dbReference type="SMART" id="SM00823">
    <property type="entry name" value="PKS_PP"/>
    <property type="match status" value="1"/>
</dbReference>
<protein>
    <recommendedName>
        <fullName evidence="3">Carrier domain-containing protein</fullName>
    </recommendedName>
</protein>
<evidence type="ECO:0000256" key="1">
    <source>
        <dbReference type="ARBA" id="ARBA00022450"/>
    </source>
</evidence>